<organism evidence="2 3">
    <name type="scientific">Liparis tanakae</name>
    <name type="common">Tanaka's snailfish</name>
    <dbReference type="NCBI Taxonomy" id="230148"/>
    <lineage>
        <taxon>Eukaryota</taxon>
        <taxon>Metazoa</taxon>
        <taxon>Chordata</taxon>
        <taxon>Craniata</taxon>
        <taxon>Vertebrata</taxon>
        <taxon>Euteleostomi</taxon>
        <taxon>Actinopterygii</taxon>
        <taxon>Neopterygii</taxon>
        <taxon>Teleostei</taxon>
        <taxon>Neoteleostei</taxon>
        <taxon>Acanthomorphata</taxon>
        <taxon>Eupercaria</taxon>
        <taxon>Perciformes</taxon>
        <taxon>Cottioidei</taxon>
        <taxon>Cottales</taxon>
        <taxon>Liparidae</taxon>
        <taxon>Liparis</taxon>
    </lineage>
</organism>
<dbReference type="Proteomes" id="UP000314294">
    <property type="component" value="Unassembled WGS sequence"/>
</dbReference>
<sequence length="112" mass="11709">MARYLLELSLLEGQCVAFLPVQLAGAALCVSRQVLQEPPTPGGAAAWCLASAVHVGSEASMLRIMHILTNAAAKAHTRETCATFIKFSSPETMHVSRHPGLLSDAGVPGLGT</sequence>
<dbReference type="EMBL" id="SRLO01000338">
    <property type="protein sequence ID" value="TNN60228.1"/>
    <property type="molecule type" value="Genomic_DNA"/>
</dbReference>
<name>A0A4Z2H2Y5_9TELE</name>
<comment type="caution">
    <text evidence="2">The sequence shown here is derived from an EMBL/GenBank/DDBJ whole genome shotgun (WGS) entry which is preliminary data.</text>
</comment>
<evidence type="ECO:0000259" key="1">
    <source>
        <dbReference type="Pfam" id="PF02984"/>
    </source>
</evidence>
<dbReference type="InterPro" id="IPR004367">
    <property type="entry name" value="Cyclin_C-dom"/>
</dbReference>
<evidence type="ECO:0000313" key="3">
    <source>
        <dbReference type="Proteomes" id="UP000314294"/>
    </source>
</evidence>
<gene>
    <name evidence="2" type="primary">CCNB</name>
    <name evidence="2" type="ORF">EYF80_029563</name>
</gene>
<dbReference type="SUPFAM" id="SSF47954">
    <property type="entry name" value="Cyclin-like"/>
    <property type="match status" value="1"/>
</dbReference>
<proteinExistence type="predicted"/>
<dbReference type="Pfam" id="PF02984">
    <property type="entry name" value="Cyclin_C"/>
    <property type="match status" value="1"/>
</dbReference>
<feature type="domain" description="Cyclin C-terminal" evidence="1">
    <location>
        <begin position="1"/>
        <end position="99"/>
    </location>
</feature>
<dbReference type="Gene3D" id="1.10.472.10">
    <property type="entry name" value="Cyclin-like"/>
    <property type="match status" value="1"/>
</dbReference>
<dbReference type="InterPro" id="IPR036915">
    <property type="entry name" value="Cyclin-like_sf"/>
</dbReference>
<dbReference type="AlphaFoldDB" id="A0A4Z2H2Y5"/>
<dbReference type="OrthoDB" id="5590282at2759"/>
<keyword evidence="3" id="KW-1185">Reference proteome</keyword>
<protein>
    <submittedName>
        <fullName evidence="2">G2/mitotic-specific cyclin-B</fullName>
    </submittedName>
</protein>
<reference evidence="2 3" key="1">
    <citation type="submission" date="2019-03" db="EMBL/GenBank/DDBJ databases">
        <title>First draft genome of Liparis tanakae, snailfish: a comprehensive survey of snailfish specific genes.</title>
        <authorList>
            <person name="Kim W."/>
            <person name="Song I."/>
            <person name="Jeong J.-H."/>
            <person name="Kim D."/>
            <person name="Kim S."/>
            <person name="Ryu S."/>
            <person name="Song J.Y."/>
            <person name="Lee S.K."/>
        </authorList>
    </citation>
    <scope>NUCLEOTIDE SEQUENCE [LARGE SCALE GENOMIC DNA]</scope>
    <source>
        <tissue evidence="2">Muscle</tissue>
    </source>
</reference>
<evidence type="ECO:0000313" key="2">
    <source>
        <dbReference type="EMBL" id="TNN60228.1"/>
    </source>
</evidence>
<accession>A0A4Z2H2Y5</accession>